<dbReference type="InterPro" id="IPR050794">
    <property type="entry name" value="CPA2_transporter"/>
</dbReference>
<evidence type="ECO:0000256" key="2">
    <source>
        <dbReference type="ARBA" id="ARBA00022448"/>
    </source>
</evidence>
<accession>A0ABR6B8K2</accession>
<proteinExistence type="predicted"/>
<feature type="transmembrane region" description="Helical" evidence="7">
    <location>
        <begin position="295"/>
        <end position="312"/>
    </location>
</feature>
<evidence type="ECO:0000256" key="3">
    <source>
        <dbReference type="ARBA" id="ARBA00022692"/>
    </source>
</evidence>
<evidence type="ECO:0000256" key="5">
    <source>
        <dbReference type="ARBA" id="ARBA00023065"/>
    </source>
</evidence>
<gene>
    <name evidence="9" type="ORF">BC739_000384</name>
</gene>
<keyword evidence="4 7" id="KW-1133">Transmembrane helix</keyword>
<feature type="transmembrane region" description="Helical" evidence="7">
    <location>
        <begin position="384"/>
        <end position="406"/>
    </location>
</feature>
<evidence type="ECO:0000313" key="10">
    <source>
        <dbReference type="Proteomes" id="UP000517916"/>
    </source>
</evidence>
<evidence type="ECO:0000256" key="4">
    <source>
        <dbReference type="ARBA" id="ARBA00022989"/>
    </source>
</evidence>
<feature type="transmembrane region" description="Helical" evidence="7">
    <location>
        <begin position="319"/>
        <end position="337"/>
    </location>
</feature>
<dbReference type="PANTHER" id="PTHR32468:SF0">
    <property type="entry name" value="K(+)_H(+) ANTIPORTER 1"/>
    <property type="match status" value="1"/>
</dbReference>
<feature type="transmembrane region" description="Helical" evidence="7">
    <location>
        <begin position="177"/>
        <end position="200"/>
    </location>
</feature>
<evidence type="ECO:0000313" key="9">
    <source>
        <dbReference type="EMBL" id="MBA8923187.1"/>
    </source>
</evidence>
<feature type="transmembrane region" description="Helical" evidence="7">
    <location>
        <begin position="105"/>
        <end position="129"/>
    </location>
</feature>
<keyword evidence="10" id="KW-1185">Reference proteome</keyword>
<comment type="subcellular location">
    <subcellularLocation>
        <location evidence="1">Membrane</location>
        <topology evidence="1">Multi-pass membrane protein</topology>
    </subcellularLocation>
</comment>
<feature type="transmembrane region" description="Helical" evidence="7">
    <location>
        <begin position="43"/>
        <end position="62"/>
    </location>
</feature>
<keyword evidence="3 7" id="KW-0812">Transmembrane</keyword>
<feature type="transmembrane region" description="Helical" evidence="7">
    <location>
        <begin position="206"/>
        <end position="224"/>
    </location>
</feature>
<dbReference type="PANTHER" id="PTHR32468">
    <property type="entry name" value="CATION/H + ANTIPORTER"/>
    <property type="match status" value="1"/>
</dbReference>
<keyword evidence="2" id="KW-0813">Transport</keyword>
<dbReference type="Gene3D" id="1.20.1530.20">
    <property type="match status" value="1"/>
</dbReference>
<feature type="transmembrane region" description="Helical" evidence="7">
    <location>
        <begin position="12"/>
        <end position="31"/>
    </location>
</feature>
<comment type="caution">
    <text evidence="9">The sequence shown here is derived from an EMBL/GenBank/DDBJ whole genome shotgun (WGS) entry which is preliminary data.</text>
</comment>
<feature type="domain" description="Cation/H+ exchanger transmembrane" evidence="8">
    <location>
        <begin position="23"/>
        <end position="403"/>
    </location>
</feature>
<organism evidence="9 10">
    <name type="scientific">Kutzneria viridogrisea</name>
    <dbReference type="NCBI Taxonomy" id="47990"/>
    <lineage>
        <taxon>Bacteria</taxon>
        <taxon>Bacillati</taxon>
        <taxon>Actinomycetota</taxon>
        <taxon>Actinomycetes</taxon>
        <taxon>Pseudonocardiales</taxon>
        <taxon>Pseudonocardiaceae</taxon>
        <taxon>Kutzneria</taxon>
    </lineage>
</organism>
<reference evidence="9 10" key="1">
    <citation type="submission" date="2020-08" db="EMBL/GenBank/DDBJ databases">
        <title>Genomic Encyclopedia of Archaeal and Bacterial Type Strains, Phase II (KMG-II): from individual species to whole genera.</title>
        <authorList>
            <person name="Goeker M."/>
        </authorList>
    </citation>
    <scope>NUCLEOTIDE SEQUENCE [LARGE SCALE GENOMIC DNA]</scope>
    <source>
        <strain evidence="9 10">DSM 43850</strain>
    </source>
</reference>
<evidence type="ECO:0000256" key="6">
    <source>
        <dbReference type="ARBA" id="ARBA00023136"/>
    </source>
</evidence>
<dbReference type="Pfam" id="PF00999">
    <property type="entry name" value="Na_H_Exchanger"/>
    <property type="match status" value="1"/>
</dbReference>
<feature type="transmembrane region" description="Helical" evidence="7">
    <location>
        <begin position="245"/>
        <end position="275"/>
    </location>
</feature>
<name>A0ABR6B8K2_9PSEU</name>
<sequence>MTVTEVLLRTGHALAVLAAVVPIVLIGRFGARRARQPEVIGEILAGLAAGPALLALLGPGAFAQVLPQRVLEDLGLLTQAGLALFLFGLARELRLGSDRPRAGAIGWVTAGAFLPALAAGGLLALLVLGTGDPVLLGSAPTGAFVLMVAVTLAITAVPVLARILTDRGIDGTAVGRLALSSSIAIDASCWLLLALAVALGSGSTAGFLRALAVLGGAALAALLLRRVLRTGAVSALCARRPVAVAVLLGAVALAFAFTTESFGLTAVVGAVLAGLSTPASAEPHWARAVSSVSRIGRVLVPVFFVLTGITVVSKAFTTAPWALVALTVLLGVAAKVAGGHLGARLGGCTHWDGLRVGVLVNTRGLTELIVLQVGLQAHLLTPPLFLALLVMALVSTGMTGPLLTLLDRVQARGRPIAVRQEEGV</sequence>
<keyword evidence="6 7" id="KW-0472">Membrane</keyword>
<feature type="transmembrane region" description="Helical" evidence="7">
    <location>
        <begin position="74"/>
        <end position="93"/>
    </location>
</feature>
<keyword evidence="5" id="KW-0406">Ion transport</keyword>
<dbReference type="RefSeq" id="WP_182836078.1">
    <property type="nucleotide sequence ID" value="NZ_BAAABQ010000046.1"/>
</dbReference>
<evidence type="ECO:0000256" key="7">
    <source>
        <dbReference type="SAM" id="Phobius"/>
    </source>
</evidence>
<protein>
    <submittedName>
        <fullName evidence="9">Kef-type K+ transport system membrane component KefB</fullName>
    </submittedName>
</protein>
<evidence type="ECO:0000259" key="8">
    <source>
        <dbReference type="Pfam" id="PF00999"/>
    </source>
</evidence>
<dbReference type="InterPro" id="IPR038770">
    <property type="entry name" value="Na+/solute_symporter_sf"/>
</dbReference>
<feature type="transmembrane region" description="Helical" evidence="7">
    <location>
        <begin position="141"/>
        <end position="165"/>
    </location>
</feature>
<dbReference type="EMBL" id="JACJID010000001">
    <property type="protein sequence ID" value="MBA8923187.1"/>
    <property type="molecule type" value="Genomic_DNA"/>
</dbReference>
<dbReference type="InterPro" id="IPR006153">
    <property type="entry name" value="Cation/H_exchanger_TM"/>
</dbReference>
<dbReference type="Proteomes" id="UP000517916">
    <property type="component" value="Unassembled WGS sequence"/>
</dbReference>
<evidence type="ECO:0000256" key="1">
    <source>
        <dbReference type="ARBA" id="ARBA00004141"/>
    </source>
</evidence>